<name>A0ABN7NRR0_TIMPD</name>
<accession>A0ABN7NRR0</accession>
<sequence length="239" mass="27949">MNVFSLKRQVFNEELNKTTKCLPENKDEITQRYCMSGSLVRLRDTEREHEEQEKLTDFERNVMREIWGAVVDDKHGPLGKLRTRWSDDVARDLKELVVEGDWREKAQDRTRWSYDVARDLKELVVEEIGGRRLRTERSGVTMWLEISRSWLWRGIGGRWLRTERSGVTINAGANFVFEHHIPLLRDAKRSLGKQSIGAYNHRKKPLQNRRIYLDVKNCAVSSKLEANLKSLGAVSCMHI</sequence>
<comment type="caution">
    <text evidence="1">The sequence shown here is derived from an EMBL/GenBank/DDBJ whole genome shotgun (WGS) entry which is preliminary data.</text>
</comment>
<keyword evidence="2" id="KW-1185">Reference proteome</keyword>
<reference evidence="1" key="1">
    <citation type="submission" date="2021-03" db="EMBL/GenBank/DDBJ databases">
        <authorList>
            <person name="Tran Van P."/>
        </authorList>
    </citation>
    <scope>NUCLEOTIDE SEQUENCE</scope>
</reference>
<dbReference type="EMBL" id="CAJPIN010005541">
    <property type="protein sequence ID" value="CAG2057512.1"/>
    <property type="molecule type" value="Genomic_DNA"/>
</dbReference>
<feature type="non-terminal residue" evidence="1">
    <location>
        <position position="239"/>
    </location>
</feature>
<evidence type="ECO:0000313" key="2">
    <source>
        <dbReference type="Proteomes" id="UP001153148"/>
    </source>
</evidence>
<gene>
    <name evidence="1" type="ORF">TPAB3V08_LOCUS4490</name>
</gene>
<organism evidence="1 2">
    <name type="scientific">Timema podura</name>
    <name type="common">Walking stick</name>
    <dbReference type="NCBI Taxonomy" id="61482"/>
    <lineage>
        <taxon>Eukaryota</taxon>
        <taxon>Metazoa</taxon>
        <taxon>Ecdysozoa</taxon>
        <taxon>Arthropoda</taxon>
        <taxon>Hexapoda</taxon>
        <taxon>Insecta</taxon>
        <taxon>Pterygota</taxon>
        <taxon>Neoptera</taxon>
        <taxon>Polyneoptera</taxon>
        <taxon>Phasmatodea</taxon>
        <taxon>Timematodea</taxon>
        <taxon>Timematoidea</taxon>
        <taxon>Timematidae</taxon>
        <taxon>Timema</taxon>
    </lineage>
</organism>
<evidence type="ECO:0000313" key="1">
    <source>
        <dbReference type="EMBL" id="CAG2057512.1"/>
    </source>
</evidence>
<protein>
    <submittedName>
        <fullName evidence="1">Uncharacterized protein</fullName>
    </submittedName>
</protein>
<dbReference type="Proteomes" id="UP001153148">
    <property type="component" value="Unassembled WGS sequence"/>
</dbReference>
<proteinExistence type="predicted"/>